<dbReference type="Proteomes" id="UP000570851">
    <property type="component" value="Unassembled WGS sequence"/>
</dbReference>
<organism evidence="1 2">
    <name type="scientific">Trichormus variabilis N2B</name>
    <dbReference type="NCBI Taxonomy" id="2681315"/>
    <lineage>
        <taxon>Bacteria</taxon>
        <taxon>Bacillati</taxon>
        <taxon>Cyanobacteriota</taxon>
        <taxon>Cyanophyceae</taxon>
        <taxon>Nostocales</taxon>
        <taxon>Nostocaceae</taxon>
        <taxon>Trichormus</taxon>
    </lineage>
</organism>
<keyword evidence="2" id="KW-1185">Reference proteome</keyword>
<dbReference type="EMBL" id="JACKZP010000094">
    <property type="protein sequence ID" value="MBC1304200.1"/>
    <property type="molecule type" value="Genomic_DNA"/>
</dbReference>
<evidence type="ECO:0008006" key="3">
    <source>
        <dbReference type="Google" id="ProtNLM"/>
    </source>
</evidence>
<reference evidence="1 2" key="1">
    <citation type="submission" date="2019-11" db="EMBL/GenBank/DDBJ databases">
        <title>Comparison of genomes from free-living endosymbiotic cyanobacteria isolated from Azolla.</title>
        <authorList>
            <person name="Thiel T."/>
            <person name="Pratte B."/>
        </authorList>
    </citation>
    <scope>NUCLEOTIDE SEQUENCE [LARGE SCALE GENOMIC DNA]</scope>
    <source>
        <strain evidence="1 2">N2B</strain>
    </source>
</reference>
<protein>
    <recommendedName>
        <fullName evidence="3">Transposase</fullName>
    </recommendedName>
</protein>
<comment type="caution">
    <text evidence="1">The sequence shown here is derived from an EMBL/GenBank/DDBJ whole genome shotgun (WGS) entry which is preliminary data.</text>
</comment>
<proteinExistence type="predicted"/>
<dbReference type="RefSeq" id="WP_153228493.1">
    <property type="nucleotide sequence ID" value="NZ_JACKZP010000094.1"/>
</dbReference>
<dbReference type="GeneID" id="58725028"/>
<sequence length="52" mass="5748">MSAVQFIDLFLTKEGDRLHSEFVDVRSPPLQKVGKLIGLSGIAVARYIRTSS</sequence>
<evidence type="ECO:0000313" key="2">
    <source>
        <dbReference type="Proteomes" id="UP000570851"/>
    </source>
</evidence>
<evidence type="ECO:0000313" key="1">
    <source>
        <dbReference type="EMBL" id="MBC1304200.1"/>
    </source>
</evidence>
<name>A0ABR6SCS2_ANAVA</name>
<gene>
    <name evidence="1" type="ORF">GNE12_20005</name>
</gene>
<accession>A0ABR6SCS2</accession>